<dbReference type="AlphaFoldDB" id="A0A8J2Q474"/>
<accession>A0A8J2Q474</accession>
<dbReference type="OrthoDB" id="5788244at2759"/>
<organism evidence="3 4">
    <name type="scientific">Cercopithifilaria johnstoni</name>
    <dbReference type="NCBI Taxonomy" id="2874296"/>
    <lineage>
        <taxon>Eukaryota</taxon>
        <taxon>Metazoa</taxon>
        <taxon>Ecdysozoa</taxon>
        <taxon>Nematoda</taxon>
        <taxon>Chromadorea</taxon>
        <taxon>Rhabditida</taxon>
        <taxon>Spirurina</taxon>
        <taxon>Spiruromorpha</taxon>
        <taxon>Filarioidea</taxon>
        <taxon>Onchocercidae</taxon>
        <taxon>Cercopithifilaria</taxon>
    </lineage>
</organism>
<dbReference type="SMART" id="SM01062">
    <property type="entry name" value="Ca_chan_IQ"/>
    <property type="match status" value="1"/>
</dbReference>
<reference evidence="3" key="1">
    <citation type="submission" date="2021-09" db="EMBL/GenBank/DDBJ databases">
        <authorList>
            <consortium name="Pathogen Informatics"/>
        </authorList>
    </citation>
    <scope>NUCLEOTIDE SEQUENCE</scope>
</reference>
<feature type="region of interest" description="Disordered" evidence="1">
    <location>
        <begin position="115"/>
        <end position="248"/>
    </location>
</feature>
<evidence type="ECO:0000256" key="1">
    <source>
        <dbReference type="SAM" id="MobiDB-lite"/>
    </source>
</evidence>
<dbReference type="InterPro" id="IPR014873">
    <property type="entry name" value="VDCC_a1su_IQ"/>
</dbReference>
<feature type="non-terminal residue" evidence="3">
    <location>
        <position position="430"/>
    </location>
</feature>
<feature type="compositionally biased region" description="Polar residues" evidence="1">
    <location>
        <begin position="116"/>
        <end position="135"/>
    </location>
</feature>
<evidence type="ECO:0000259" key="2">
    <source>
        <dbReference type="SMART" id="SM01062"/>
    </source>
</evidence>
<name>A0A8J2Q474_9BILA</name>
<evidence type="ECO:0000313" key="4">
    <source>
        <dbReference type="Proteomes" id="UP000746747"/>
    </source>
</evidence>
<proteinExistence type="predicted"/>
<feature type="compositionally biased region" description="Acidic residues" evidence="1">
    <location>
        <begin position="217"/>
        <end position="229"/>
    </location>
</feature>
<feature type="compositionally biased region" description="Polar residues" evidence="1">
    <location>
        <begin position="143"/>
        <end position="156"/>
    </location>
</feature>
<gene>
    <name evidence="3" type="ORF">CJOHNSTONI_LOCUS9837</name>
</gene>
<dbReference type="EMBL" id="CAKAEH010001935">
    <property type="protein sequence ID" value="CAG9540308.1"/>
    <property type="molecule type" value="Genomic_DNA"/>
</dbReference>
<feature type="compositionally biased region" description="Polar residues" evidence="1">
    <location>
        <begin position="177"/>
        <end position="196"/>
    </location>
</feature>
<keyword evidence="4" id="KW-1185">Reference proteome</keyword>
<comment type="caution">
    <text evidence="3">The sequence shown here is derived from an EMBL/GenBank/DDBJ whole genome shotgun (WGS) entry which is preliminary data.</text>
</comment>
<dbReference type="Proteomes" id="UP000746747">
    <property type="component" value="Unassembled WGS sequence"/>
</dbReference>
<feature type="region of interest" description="Disordered" evidence="1">
    <location>
        <begin position="320"/>
        <end position="347"/>
    </location>
</feature>
<feature type="domain" description="Voltage-dependent calcium channel alpha-1 subunit IQ" evidence="2">
    <location>
        <begin position="3"/>
        <end position="37"/>
    </location>
</feature>
<sequence>LCYHKLTVGKLYTGLLILENYRAKKSGAELAKRKRQRAALLLMTHRHALFLLDDEKERPYSLFSTLVDTIKAVKTDSGGNSPNSQLSPKQSFTVVDKQTAGHRLSGIISKIRSREGSINNNDSPQQIKQVQSSQRLQKDSPYYSRSITLCSPNSPTGHYYRRRRRSRSLEASPSRSNYIQQTSRGYNSPTQLSNFTKLRGEGYSCPQVPPHRSIHNDDDDDVDNNDDGNDNGSLSLIDGYLPNRSRRLSPTRTTLMNNRIYSGTPSPQMVTDDDDEPMPSVVCQRRLPLIGTLPLTTSLRSSDHYTTPYHTARSDLDVSGGSGATYYTPTDDIPSPSPSSAHNFSTYGQRSNFRSRLPVGYNDWRTSSVTVGYHGNNITPYSRVSRSGNSAPTIIYAGNRLRPMIRVIRAQPGNMPLSDSDNDEPKWAVV</sequence>
<evidence type="ECO:0000313" key="3">
    <source>
        <dbReference type="EMBL" id="CAG9540308.1"/>
    </source>
</evidence>
<protein>
    <recommendedName>
        <fullName evidence="2">Voltage-dependent calcium channel alpha-1 subunit IQ domain-containing protein</fullName>
    </recommendedName>
</protein>